<dbReference type="RefSeq" id="WP_179811070.1">
    <property type="nucleotide sequence ID" value="NZ_JACCHL010000001.1"/>
</dbReference>
<feature type="transmembrane region" description="Helical" evidence="1">
    <location>
        <begin position="25"/>
        <end position="42"/>
    </location>
</feature>
<proteinExistence type="predicted"/>
<protein>
    <recommendedName>
        <fullName evidence="4">DUF2306 domain-containing protein</fullName>
    </recommendedName>
</protein>
<feature type="transmembrane region" description="Helical" evidence="1">
    <location>
        <begin position="163"/>
        <end position="189"/>
    </location>
</feature>
<gene>
    <name evidence="2" type="ORF">HNR06_004314</name>
</gene>
<evidence type="ECO:0000313" key="3">
    <source>
        <dbReference type="Proteomes" id="UP000584931"/>
    </source>
</evidence>
<dbReference type="Pfam" id="PF10067">
    <property type="entry name" value="DUF2306"/>
    <property type="match status" value="1"/>
</dbReference>
<sequence length="243" mass="27168">MAAPAAAPPTPTADPPGPRWWRRPWILPLALFSLAFLGFALPPYAGLDPEAARFPIREDVPWHYPVMVTHIFGGAVLTLLVILQVWPWLRARHPAVHRWSGRTYVMFGVPFVGVPALLIAPLSHTGISGQASSVVWALLWLSCTVLGYRMARRRRYAEHREWMLRSFVLLFGIALNRPVVFLFILIAIPQLDTTFGGDTDAMAMAIAPASSFLSWVLPLLFVEWWIKYRRPRGPRPGTGAATA</sequence>
<accession>A0A7Y9XHV1</accession>
<comment type="caution">
    <text evidence="2">The sequence shown here is derived from an EMBL/GenBank/DDBJ whole genome shotgun (WGS) entry which is preliminary data.</text>
</comment>
<keyword evidence="1" id="KW-1133">Transmembrane helix</keyword>
<dbReference type="Proteomes" id="UP000584931">
    <property type="component" value="Unassembled WGS sequence"/>
</dbReference>
<dbReference type="AlphaFoldDB" id="A0A7Y9XHV1"/>
<evidence type="ECO:0000256" key="1">
    <source>
        <dbReference type="SAM" id="Phobius"/>
    </source>
</evidence>
<organism evidence="2 3">
    <name type="scientific">Nocardiopsis sinuspersici</name>
    <dbReference type="NCBI Taxonomy" id="501010"/>
    <lineage>
        <taxon>Bacteria</taxon>
        <taxon>Bacillati</taxon>
        <taxon>Actinomycetota</taxon>
        <taxon>Actinomycetes</taxon>
        <taxon>Streptosporangiales</taxon>
        <taxon>Nocardiopsidaceae</taxon>
        <taxon>Nocardiopsis</taxon>
    </lineage>
</organism>
<evidence type="ECO:0000313" key="2">
    <source>
        <dbReference type="EMBL" id="NYH54725.1"/>
    </source>
</evidence>
<keyword evidence="1" id="KW-0812">Transmembrane</keyword>
<feature type="transmembrane region" description="Helical" evidence="1">
    <location>
        <begin position="62"/>
        <end position="83"/>
    </location>
</feature>
<name>A0A7Y9XHV1_9ACTN</name>
<reference evidence="2 3" key="1">
    <citation type="submission" date="2020-07" db="EMBL/GenBank/DDBJ databases">
        <title>Sequencing the genomes of 1000 actinobacteria strains.</title>
        <authorList>
            <person name="Klenk H.-P."/>
        </authorList>
    </citation>
    <scope>NUCLEOTIDE SEQUENCE [LARGE SCALE GENOMIC DNA]</scope>
    <source>
        <strain evidence="2 3">DSM 45278</strain>
    </source>
</reference>
<feature type="transmembrane region" description="Helical" evidence="1">
    <location>
        <begin position="104"/>
        <end position="122"/>
    </location>
</feature>
<evidence type="ECO:0008006" key="4">
    <source>
        <dbReference type="Google" id="ProtNLM"/>
    </source>
</evidence>
<dbReference type="EMBL" id="JACCHL010000001">
    <property type="protein sequence ID" value="NYH54725.1"/>
    <property type="molecule type" value="Genomic_DNA"/>
</dbReference>
<keyword evidence="1" id="KW-0472">Membrane</keyword>
<feature type="transmembrane region" description="Helical" evidence="1">
    <location>
        <begin position="134"/>
        <end position="151"/>
    </location>
</feature>
<dbReference type="InterPro" id="IPR018750">
    <property type="entry name" value="DUF2306_membrane"/>
</dbReference>
<feature type="transmembrane region" description="Helical" evidence="1">
    <location>
        <begin position="201"/>
        <end position="226"/>
    </location>
</feature>